<accession>A0AA35WAS4</accession>
<evidence type="ECO:0000256" key="1">
    <source>
        <dbReference type="ARBA" id="ARBA00006997"/>
    </source>
</evidence>
<evidence type="ECO:0000256" key="3">
    <source>
        <dbReference type="ARBA" id="ARBA00023141"/>
    </source>
</evidence>
<reference evidence="5" key="1">
    <citation type="submission" date="2023-03" db="EMBL/GenBank/DDBJ databases">
        <authorList>
            <person name="Steffen K."/>
            <person name="Cardenas P."/>
        </authorList>
    </citation>
    <scope>NUCLEOTIDE SEQUENCE</scope>
</reference>
<dbReference type="SUPFAM" id="SSF52540">
    <property type="entry name" value="P-loop containing nucleoside triphosphate hydrolases"/>
    <property type="match status" value="1"/>
</dbReference>
<keyword evidence="2" id="KW-0028">Amino-acid biosynthesis</keyword>
<dbReference type="InterPro" id="IPR031322">
    <property type="entry name" value="Shikimate/glucono_kinase"/>
</dbReference>
<keyword evidence="3" id="KW-0057">Aromatic amino acid biosynthesis</keyword>
<evidence type="ECO:0000256" key="4">
    <source>
        <dbReference type="SAM" id="MobiDB-lite"/>
    </source>
</evidence>
<name>A0AA35WAS4_GEOBA</name>
<dbReference type="Gene3D" id="3.40.50.300">
    <property type="entry name" value="P-loop containing nucleotide triphosphate hydrolases"/>
    <property type="match status" value="1"/>
</dbReference>
<dbReference type="AlphaFoldDB" id="A0AA35WAS4"/>
<dbReference type="GO" id="GO:0009073">
    <property type="term" value="P:aromatic amino acid family biosynthetic process"/>
    <property type="evidence" value="ECO:0007669"/>
    <property type="project" value="UniProtKB-KW"/>
</dbReference>
<evidence type="ECO:0000256" key="2">
    <source>
        <dbReference type="ARBA" id="ARBA00022605"/>
    </source>
</evidence>
<proteinExistence type="inferred from homology"/>
<dbReference type="GO" id="GO:0008652">
    <property type="term" value="P:amino acid biosynthetic process"/>
    <property type="evidence" value="ECO:0007669"/>
    <property type="project" value="UniProtKB-KW"/>
</dbReference>
<comment type="caution">
    <text evidence="5">The sequence shown here is derived from an EMBL/GenBank/DDBJ whole genome shotgun (WGS) entry which is preliminary data.</text>
</comment>
<protein>
    <submittedName>
        <fullName evidence="5">Shikimate kinase</fullName>
    </submittedName>
</protein>
<dbReference type="EMBL" id="CASHTH010000686">
    <property type="protein sequence ID" value="CAI8006417.1"/>
    <property type="molecule type" value="Genomic_DNA"/>
</dbReference>
<dbReference type="PANTHER" id="PTHR21087">
    <property type="entry name" value="SHIKIMATE KINASE"/>
    <property type="match status" value="1"/>
</dbReference>
<dbReference type="PRINTS" id="PR01100">
    <property type="entry name" value="SHIKIMTKNASE"/>
</dbReference>
<evidence type="ECO:0000313" key="5">
    <source>
        <dbReference type="EMBL" id="CAI8006417.1"/>
    </source>
</evidence>
<dbReference type="PANTHER" id="PTHR21087:SF16">
    <property type="entry name" value="SHIKIMATE KINASE 1, CHLOROPLASTIC"/>
    <property type="match status" value="1"/>
</dbReference>
<comment type="similarity">
    <text evidence="1">Belongs to the shikimate kinase family.</text>
</comment>
<dbReference type="Proteomes" id="UP001174909">
    <property type="component" value="Unassembled WGS sequence"/>
</dbReference>
<organism evidence="5 6">
    <name type="scientific">Geodia barretti</name>
    <name type="common">Barrett's horny sponge</name>
    <dbReference type="NCBI Taxonomy" id="519541"/>
    <lineage>
        <taxon>Eukaryota</taxon>
        <taxon>Metazoa</taxon>
        <taxon>Porifera</taxon>
        <taxon>Demospongiae</taxon>
        <taxon>Heteroscleromorpha</taxon>
        <taxon>Tetractinellida</taxon>
        <taxon>Astrophorina</taxon>
        <taxon>Geodiidae</taxon>
        <taxon>Geodia</taxon>
    </lineage>
</organism>
<gene>
    <name evidence="5" type="ORF">GBAR_LOCUS4706</name>
</gene>
<dbReference type="GO" id="GO:0005829">
    <property type="term" value="C:cytosol"/>
    <property type="evidence" value="ECO:0007669"/>
    <property type="project" value="TreeGrafter"/>
</dbReference>
<dbReference type="GO" id="GO:0004765">
    <property type="term" value="F:shikimate kinase activity"/>
    <property type="evidence" value="ECO:0007669"/>
    <property type="project" value="TreeGrafter"/>
</dbReference>
<keyword evidence="5" id="KW-0418">Kinase</keyword>
<keyword evidence="6" id="KW-1185">Reference proteome</keyword>
<sequence length="198" mass="20985">MGAGKSSVGVALAVALEWRFVDLDRLIEEEQGRTIPRDLRGRRRAGFRAAETTALHRLSGAERTVLAVGGGAPVQRANRAFFRDWMTFYLAAPLAELAGADRQARRPPAPGPDHRATAGAVRAARADIPQPRHPHRYHPQTGGRDRGGDPAAAALGAVMGDHPASGNLARRTAATLACAAAAVLCGCGRLPSRHVFRP</sequence>
<dbReference type="Pfam" id="PF01202">
    <property type="entry name" value="SKI"/>
    <property type="match status" value="1"/>
</dbReference>
<feature type="region of interest" description="Disordered" evidence="4">
    <location>
        <begin position="101"/>
        <end position="151"/>
    </location>
</feature>
<dbReference type="InterPro" id="IPR027417">
    <property type="entry name" value="P-loop_NTPase"/>
</dbReference>
<evidence type="ECO:0000313" key="6">
    <source>
        <dbReference type="Proteomes" id="UP001174909"/>
    </source>
</evidence>
<keyword evidence="5" id="KW-0808">Transferase</keyword>